<dbReference type="Pfam" id="PF01663">
    <property type="entry name" value="Phosphodiest"/>
    <property type="match status" value="1"/>
</dbReference>
<evidence type="ECO:0000313" key="2">
    <source>
        <dbReference type="EMBL" id="CAF0878325.1"/>
    </source>
</evidence>
<sequence length="504" mass="58270">MYISIKLFALILISFFNSCIYCLPILNETSSTPLLLLISFDGFRWDYPDLYKLPNFNSLIQRGVRVKYIKNNFATVTFPLHYTIVTGLYEETHGIVANTIYDPKLNATATLDTMNDTKWWSQNSYSQPIWVSNQLANDSKQRRSGVIAWPGCDTPINGHLPYKYQLFNLNRKFDSILKQIFDWFHEPIETRINFGVIYYPEPDITGHHYGPISNEMNETLKECDNYIGQLLKMIDNDEYLKTNLNIIITSDHGMEVIKKNHTIILEDYIDISLCSVYGSRAFVNIFVHSESNIDRIYANLSTILNYEVYKKSQIPEEYHYKSNIRIGDILFVGKAGYEIIAPGDNSSTELLGDHGYNNVESMYPIFYGFGPVFRQNMQADPFHTVDIYSLMSYILKLEKRITNGSLDNVKHILQDHLREKFFNEINLFVVNTAVNITHWGFITVGSVILVILIGIIYIIVAFRHSRKLIYVESQNVPVRYRLLSTSEGSKNNLFADESDNEEIQ</sequence>
<dbReference type="Proteomes" id="UP000663854">
    <property type="component" value="Unassembled WGS sequence"/>
</dbReference>
<gene>
    <name evidence="3" type="ORF">JXQ802_LOCUS13999</name>
    <name evidence="2" type="ORF">PYM288_LOCUS8410</name>
</gene>
<dbReference type="InterPro" id="IPR017850">
    <property type="entry name" value="Alkaline_phosphatase_core_sf"/>
</dbReference>
<dbReference type="PANTHER" id="PTHR10151:SF120">
    <property type="entry name" value="BIS(5'-ADENOSYL)-TRIPHOSPHATASE"/>
    <property type="match status" value="1"/>
</dbReference>
<keyword evidence="1" id="KW-1133">Transmembrane helix</keyword>
<reference evidence="2" key="1">
    <citation type="submission" date="2021-02" db="EMBL/GenBank/DDBJ databases">
        <authorList>
            <person name="Nowell W R."/>
        </authorList>
    </citation>
    <scope>NUCLEOTIDE SEQUENCE</scope>
</reference>
<dbReference type="PANTHER" id="PTHR10151">
    <property type="entry name" value="ECTONUCLEOTIDE PYROPHOSPHATASE/PHOSPHODIESTERASE"/>
    <property type="match status" value="1"/>
</dbReference>
<keyword evidence="1" id="KW-0472">Membrane</keyword>
<dbReference type="CDD" id="cd16018">
    <property type="entry name" value="Enpp"/>
    <property type="match status" value="1"/>
</dbReference>
<dbReference type="EMBL" id="CAJNOL010000308">
    <property type="protein sequence ID" value="CAF0997499.1"/>
    <property type="molecule type" value="Genomic_DNA"/>
</dbReference>
<evidence type="ECO:0000256" key="1">
    <source>
        <dbReference type="SAM" id="Phobius"/>
    </source>
</evidence>
<organism evidence="2 4">
    <name type="scientific">Rotaria sordida</name>
    <dbReference type="NCBI Taxonomy" id="392033"/>
    <lineage>
        <taxon>Eukaryota</taxon>
        <taxon>Metazoa</taxon>
        <taxon>Spiralia</taxon>
        <taxon>Gnathifera</taxon>
        <taxon>Rotifera</taxon>
        <taxon>Eurotatoria</taxon>
        <taxon>Bdelloidea</taxon>
        <taxon>Philodinida</taxon>
        <taxon>Philodinidae</taxon>
        <taxon>Rotaria</taxon>
    </lineage>
</organism>
<feature type="transmembrane region" description="Helical" evidence="1">
    <location>
        <begin position="439"/>
        <end position="460"/>
    </location>
</feature>
<dbReference type="Gene3D" id="3.40.720.10">
    <property type="entry name" value="Alkaline Phosphatase, subunit A"/>
    <property type="match status" value="1"/>
</dbReference>
<dbReference type="InterPro" id="IPR002591">
    <property type="entry name" value="Phosphodiest/P_Trfase"/>
</dbReference>
<keyword evidence="5" id="KW-1185">Reference proteome</keyword>
<evidence type="ECO:0000313" key="5">
    <source>
        <dbReference type="Proteomes" id="UP000663870"/>
    </source>
</evidence>
<dbReference type="EMBL" id="CAJNOH010000112">
    <property type="protein sequence ID" value="CAF0878325.1"/>
    <property type="molecule type" value="Genomic_DNA"/>
</dbReference>
<dbReference type="SUPFAM" id="SSF53649">
    <property type="entry name" value="Alkaline phosphatase-like"/>
    <property type="match status" value="1"/>
</dbReference>
<evidence type="ECO:0000313" key="4">
    <source>
        <dbReference type="Proteomes" id="UP000663854"/>
    </source>
</evidence>
<evidence type="ECO:0000313" key="3">
    <source>
        <dbReference type="EMBL" id="CAF0997499.1"/>
    </source>
</evidence>
<keyword evidence="1" id="KW-0812">Transmembrane</keyword>
<proteinExistence type="predicted"/>
<comment type="caution">
    <text evidence="2">The sequence shown here is derived from an EMBL/GenBank/DDBJ whole genome shotgun (WGS) entry which is preliminary data.</text>
</comment>
<dbReference type="Proteomes" id="UP000663870">
    <property type="component" value="Unassembled WGS sequence"/>
</dbReference>
<protein>
    <submittedName>
        <fullName evidence="2">Uncharacterized protein</fullName>
    </submittedName>
</protein>
<name>A0A813Y5L5_9BILA</name>
<dbReference type="GO" id="GO:0016787">
    <property type="term" value="F:hydrolase activity"/>
    <property type="evidence" value="ECO:0007669"/>
    <property type="project" value="UniProtKB-ARBA"/>
</dbReference>
<accession>A0A813Y5L5</accession>
<dbReference type="AlphaFoldDB" id="A0A813Y5L5"/>
<dbReference type="Gene3D" id="3.30.1360.180">
    <property type="match status" value="1"/>
</dbReference>